<dbReference type="Proteomes" id="UP000028839">
    <property type="component" value="Unassembled WGS sequence"/>
</dbReference>
<dbReference type="PANTHER" id="PTHR34700">
    <property type="entry name" value="POTASSIUM BINDING PROTEIN KBP"/>
    <property type="match status" value="1"/>
</dbReference>
<dbReference type="InterPro" id="IPR036779">
    <property type="entry name" value="LysM_dom_sf"/>
</dbReference>
<dbReference type="PANTHER" id="PTHR34700:SF4">
    <property type="entry name" value="PHAGE-LIKE ELEMENT PBSX PROTEIN XKDP"/>
    <property type="match status" value="1"/>
</dbReference>
<dbReference type="Gene3D" id="3.10.350.10">
    <property type="entry name" value="LysM domain"/>
    <property type="match status" value="1"/>
</dbReference>
<feature type="signal peptide" evidence="1">
    <location>
        <begin position="1"/>
        <end position="21"/>
    </location>
</feature>
<dbReference type="CDD" id="cd00118">
    <property type="entry name" value="LysM"/>
    <property type="match status" value="1"/>
</dbReference>
<keyword evidence="1" id="KW-0732">Signal</keyword>
<dbReference type="SUPFAM" id="SSF54106">
    <property type="entry name" value="LysM domain"/>
    <property type="match status" value="1"/>
</dbReference>
<dbReference type="AlphaFoldDB" id="A0A0E2ZIZ1"/>
<gene>
    <name evidence="3" type="ORF">IB75_16015</name>
</gene>
<accession>A0A0E2ZIZ1</accession>
<evidence type="ECO:0000313" key="4">
    <source>
        <dbReference type="Proteomes" id="UP000028839"/>
    </source>
</evidence>
<evidence type="ECO:0000256" key="1">
    <source>
        <dbReference type="SAM" id="SignalP"/>
    </source>
</evidence>
<dbReference type="InterPro" id="IPR052196">
    <property type="entry name" value="Bact_Kbp"/>
</dbReference>
<dbReference type="Pfam" id="PF01476">
    <property type="entry name" value="LysM"/>
    <property type="match status" value="1"/>
</dbReference>
<protein>
    <submittedName>
        <fullName evidence="3">Peptidoglycan-binding protein</fullName>
    </submittedName>
</protein>
<comment type="caution">
    <text evidence="3">The sequence shown here is derived from an EMBL/GenBank/DDBJ whole genome shotgun (WGS) entry which is preliminary data.</text>
</comment>
<feature type="domain" description="LysM" evidence="2">
    <location>
        <begin position="32"/>
        <end position="80"/>
    </location>
</feature>
<sequence length="345" mass="38829">MNLKKLISIMFLYAMTSSVWGEPVTLNPDAPQRYEVVRDDTLWDIAGRFLRDPWRWPDIWQVNQQINNPHLIYPGDIIFLSYRENGDPVLELQRGLPSYKMSPAVRTSKLEKAIPTIPIDAIQQFLLHPRVVSKETLDNAPYVVAGTEERLILGAGDEIYVRGLSKSAIIRYGIYRGGEVYRDPDHPSKILGYEALFIADANIQRFGDPAILSIQNSTREILVGDRLLPTSDLEFEQHFLPHASPTPVEGKIIAVIDGVSQIGQYQAVALNLGVEDGMEKGTVLAVYQAGRVVRDPISRLPEDKVRLPDERAGVIMVFRAFNHISYGLMMGAERAIHVYDVVRNP</sequence>
<proteinExistence type="predicted"/>
<organism evidence="3 4">
    <name type="scientific">Nitrosococcus oceani C-27</name>
    <dbReference type="NCBI Taxonomy" id="314279"/>
    <lineage>
        <taxon>Bacteria</taxon>
        <taxon>Pseudomonadati</taxon>
        <taxon>Pseudomonadota</taxon>
        <taxon>Gammaproteobacteria</taxon>
        <taxon>Chromatiales</taxon>
        <taxon>Chromatiaceae</taxon>
        <taxon>Nitrosococcus</taxon>
    </lineage>
</organism>
<dbReference type="OrthoDB" id="9765158at2"/>
<evidence type="ECO:0000313" key="3">
    <source>
        <dbReference type="EMBL" id="KFI18197.1"/>
    </source>
</evidence>
<feature type="chain" id="PRO_5002408249" evidence="1">
    <location>
        <begin position="22"/>
        <end position="345"/>
    </location>
</feature>
<reference evidence="3 4" key="1">
    <citation type="submission" date="2014-07" db="EMBL/GenBank/DDBJ databases">
        <title>Comparative analysis of Nitrosococcus oceani genome inventories of strains from Pacific and Atlantic gyres.</title>
        <authorList>
            <person name="Lim C.K."/>
            <person name="Wang L."/>
            <person name="Sayavedra-Soto L.A."/>
            <person name="Klotz M.G."/>
        </authorList>
    </citation>
    <scope>NUCLEOTIDE SEQUENCE [LARGE SCALE GENOMIC DNA]</scope>
    <source>
        <strain evidence="3 4">C-27</strain>
    </source>
</reference>
<dbReference type="HOGENOM" id="CLU_050533_0_0_6"/>
<dbReference type="EMBL" id="JPGN01000087">
    <property type="protein sequence ID" value="KFI18197.1"/>
    <property type="molecule type" value="Genomic_DNA"/>
</dbReference>
<dbReference type="PROSITE" id="PS51782">
    <property type="entry name" value="LYSM"/>
    <property type="match status" value="1"/>
</dbReference>
<dbReference type="SMART" id="SM00257">
    <property type="entry name" value="LysM"/>
    <property type="match status" value="1"/>
</dbReference>
<dbReference type="InterPro" id="IPR018392">
    <property type="entry name" value="LysM"/>
</dbReference>
<evidence type="ECO:0000259" key="2">
    <source>
        <dbReference type="PROSITE" id="PS51782"/>
    </source>
</evidence>
<name>A0A0E2ZIZ1_9GAMM</name>